<keyword evidence="1" id="KW-0472">Membrane</keyword>
<sequence>MSIDAIIWVGLGSIIINLLILTLSIKLYTEYFKDVSSRNRKHD</sequence>
<dbReference type="AlphaFoldDB" id="A0A0F9TQV1"/>
<accession>A0A0F9TQV1</accession>
<reference evidence="2" key="1">
    <citation type="journal article" date="2015" name="Nature">
        <title>Complex archaea that bridge the gap between prokaryotes and eukaryotes.</title>
        <authorList>
            <person name="Spang A."/>
            <person name="Saw J.H."/>
            <person name="Jorgensen S.L."/>
            <person name="Zaremba-Niedzwiedzka K."/>
            <person name="Martijn J."/>
            <person name="Lind A.E."/>
            <person name="van Eijk R."/>
            <person name="Schleper C."/>
            <person name="Guy L."/>
            <person name="Ettema T.J."/>
        </authorList>
    </citation>
    <scope>NUCLEOTIDE SEQUENCE</scope>
</reference>
<protein>
    <submittedName>
        <fullName evidence="2">Uncharacterized protein</fullName>
    </submittedName>
</protein>
<keyword evidence="1" id="KW-1133">Transmembrane helix</keyword>
<comment type="caution">
    <text evidence="2">The sequence shown here is derived from an EMBL/GenBank/DDBJ whole genome shotgun (WGS) entry which is preliminary data.</text>
</comment>
<dbReference type="EMBL" id="LAZR01000211">
    <property type="protein sequence ID" value="KKN81734.1"/>
    <property type="molecule type" value="Genomic_DNA"/>
</dbReference>
<organism evidence="2">
    <name type="scientific">marine sediment metagenome</name>
    <dbReference type="NCBI Taxonomy" id="412755"/>
    <lineage>
        <taxon>unclassified sequences</taxon>
        <taxon>metagenomes</taxon>
        <taxon>ecological metagenomes</taxon>
    </lineage>
</organism>
<name>A0A0F9TQV1_9ZZZZ</name>
<gene>
    <name evidence="2" type="ORF">LCGC14_0316460</name>
</gene>
<evidence type="ECO:0000313" key="2">
    <source>
        <dbReference type="EMBL" id="KKN81734.1"/>
    </source>
</evidence>
<proteinExistence type="predicted"/>
<keyword evidence="1" id="KW-0812">Transmembrane</keyword>
<evidence type="ECO:0000256" key="1">
    <source>
        <dbReference type="SAM" id="Phobius"/>
    </source>
</evidence>
<feature type="transmembrane region" description="Helical" evidence="1">
    <location>
        <begin position="6"/>
        <end position="28"/>
    </location>
</feature>